<gene>
    <name evidence="1" type="ORF">ACEZDJ_05275</name>
</gene>
<proteinExistence type="predicted"/>
<name>A0ABV6UGW2_9ACTN</name>
<sequence length="79" mass="8243">MFSVETTTSGGMHEIVRIHELAEDGVGEAAGQSESVLAEVRTAVRGHLDLLGHESGPAVTEVVVSDVGTRVLSSRTGRT</sequence>
<evidence type="ECO:0000313" key="2">
    <source>
        <dbReference type="Proteomes" id="UP001592528"/>
    </source>
</evidence>
<protein>
    <recommendedName>
        <fullName evidence="3">Type II toxin-antitoxin system HicB family antitoxin</fullName>
    </recommendedName>
</protein>
<organism evidence="1 2">
    <name type="scientific">Streptacidiphilus cavernicola</name>
    <dbReference type="NCBI Taxonomy" id="3342716"/>
    <lineage>
        <taxon>Bacteria</taxon>
        <taxon>Bacillati</taxon>
        <taxon>Actinomycetota</taxon>
        <taxon>Actinomycetes</taxon>
        <taxon>Kitasatosporales</taxon>
        <taxon>Streptomycetaceae</taxon>
        <taxon>Streptacidiphilus</taxon>
    </lineage>
</organism>
<dbReference type="Proteomes" id="UP001592528">
    <property type="component" value="Unassembled WGS sequence"/>
</dbReference>
<dbReference type="RefSeq" id="WP_030253633.1">
    <property type="nucleotide sequence ID" value="NZ_JBHEZZ010000002.1"/>
</dbReference>
<dbReference type="EMBL" id="JBHEZZ010000002">
    <property type="protein sequence ID" value="MFC1400694.1"/>
    <property type="molecule type" value="Genomic_DNA"/>
</dbReference>
<keyword evidence="2" id="KW-1185">Reference proteome</keyword>
<evidence type="ECO:0000313" key="1">
    <source>
        <dbReference type="EMBL" id="MFC1400694.1"/>
    </source>
</evidence>
<accession>A0ABV6UGW2</accession>
<evidence type="ECO:0008006" key="3">
    <source>
        <dbReference type="Google" id="ProtNLM"/>
    </source>
</evidence>
<comment type="caution">
    <text evidence="1">The sequence shown here is derived from an EMBL/GenBank/DDBJ whole genome shotgun (WGS) entry which is preliminary data.</text>
</comment>
<reference evidence="1 2" key="1">
    <citation type="submission" date="2024-09" db="EMBL/GenBank/DDBJ databases">
        <authorList>
            <person name="Lee S.D."/>
        </authorList>
    </citation>
    <scope>NUCLEOTIDE SEQUENCE [LARGE SCALE GENOMIC DNA]</scope>
    <source>
        <strain evidence="1 2">N1-5</strain>
    </source>
</reference>